<dbReference type="GO" id="GO:0005634">
    <property type="term" value="C:nucleus"/>
    <property type="evidence" value="ECO:0007669"/>
    <property type="project" value="UniProtKB-SubCell"/>
</dbReference>
<dbReference type="InterPro" id="IPR006910">
    <property type="entry name" value="Rad21_Rec8_N"/>
</dbReference>
<dbReference type="OrthoDB" id="5427633at2759"/>
<evidence type="ECO:0000313" key="5">
    <source>
        <dbReference type="EMBL" id="KAH7316623.1"/>
    </source>
</evidence>
<keyword evidence="6" id="KW-1185">Reference proteome</keyword>
<evidence type="ECO:0000256" key="1">
    <source>
        <dbReference type="ARBA" id="ARBA00004123"/>
    </source>
</evidence>
<name>A0A8K0WRI5_9HYPO</name>
<accession>A0A8K0WRI5</accession>
<dbReference type="AlphaFoldDB" id="A0A8K0WRI5"/>
<keyword evidence="2" id="KW-0539">Nucleus</keyword>
<dbReference type="PANTHER" id="PTHR12585:SF70">
    <property type="entry name" value="RAD21_REC8 N TERMINAL DOMAIN PROTEIN (AFU_ORTHOLOGUE AFUA_6G02900)"/>
    <property type="match status" value="1"/>
</dbReference>
<organism evidence="5 6">
    <name type="scientific">Stachybotrys elegans</name>
    <dbReference type="NCBI Taxonomy" id="80388"/>
    <lineage>
        <taxon>Eukaryota</taxon>
        <taxon>Fungi</taxon>
        <taxon>Dikarya</taxon>
        <taxon>Ascomycota</taxon>
        <taxon>Pezizomycotina</taxon>
        <taxon>Sordariomycetes</taxon>
        <taxon>Hypocreomycetidae</taxon>
        <taxon>Hypocreales</taxon>
        <taxon>Stachybotryaceae</taxon>
        <taxon>Stachybotrys</taxon>
    </lineage>
</organism>
<dbReference type="PANTHER" id="PTHR12585">
    <property type="entry name" value="SCC1 / RAD21 FAMILY MEMBER"/>
    <property type="match status" value="1"/>
</dbReference>
<evidence type="ECO:0000313" key="6">
    <source>
        <dbReference type="Proteomes" id="UP000813444"/>
    </source>
</evidence>
<gene>
    <name evidence="5" type="ORF">B0I35DRAFT_461276</name>
</gene>
<dbReference type="GO" id="GO:0030892">
    <property type="term" value="C:mitotic cohesin complex"/>
    <property type="evidence" value="ECO:0007669"/>
    <property type="project" value="TreeGrafter"/>
</dbReference>
<evidence type="ECO:0000259" key="4">
    <source>
        <dbReference type="Pfam" id="PF04825"/>
    </source>
</evidence>
<comment type="subcellular location">
    <subcellularLocation>
        <location evidence="1">Nucleus</location>
    </subcellularLocation>
</comment>
<dbReference type="InterPro" id="IPR039781">
    <property type="entry name" value="Rad21/Rec8-like"/>
</dbReference>
<dbReference type="EMBL" id="JAGPNK010000008">
    <property type="protein sequence ID" value="KAH7316623.1"/>
    <property type="molecule type" value="Genomic_DNA"/>
</dbReference>
<sequence>MFYCPEILQCTQYGVATIWRVANVNNAGVQRRLTRKVVQEVDVPKACEKILDPGAPLALRLQASLLYGVSQVFTRQCSYVLNDAEKIQAAMLTLLRATAGDTIDPQAGRTKRHRITLEDDPSFDPLAALPALDILNSLESLAFFHSQASSNKVSQMTPLGDLSQGSSCGKAASLLGLELPPSELSAGSHIGLPDLARHSSPLAKQFQQNSNIDFRPFELNENDNIPEIGLDFDADGNFIGLIDPEELHLPRLPPFHEEPFPDEQQHQLTKPSLPQVQTELQNLEEDGALLIMGEEPLPEAEAFPQATTATDTQVQNQAHNQEVTGKNHQRTAASRRRAIRKAGEFLDERLSLTSRDLKGWARDYVINMKNSHKQANATTLAQARKNAASLIIGNGIAMVGANQNHLFNAHPLASSFAGAELIASLHGRPLEEVAPVEQNRGRRRSSAEAFEGEEEAQGRNTRQRVDEALEQGRGGQLEDDLNMLLGDDSLPEFGMDAVAGMEDRHSSSVLPWSRAPSIAPGSSEVAGSQFDVASQDFMVYARDQANNQGQLRAGKTGNRLWIDFEKLADPGVHTRAVAAGAFLHVLSLATKNAVSVKQEGIKDHVPFGKLYVGMPVLEDAVVLEDENVEQI</sequence>
<dbReference type="Proteomes" id="UP000813444">
    <property type="component" value="Unassembled WGS sequence"/>
</dbReference>
<comment type="caution">
    <text evidence="5">The sequence shown here is derived from an EMBL/GenBank/DDBJ whole genome shotgun (WGS) entry which is preliminary data.</text>
</comment>
<dbReference type="GO" id="GO:0003682">
    <property type="term" value="F:chromatin binding"/>
    <property type="evidence" value="ECO:0007669"/>
    <property type="project" value="TreeGrafter"/>
</dbReference>
<feature type="domain" description="Rad21/Rec8-like protein N-terminal" evidence="4">
    <location>
        <begin position="1"/>
        <end position="111"/>
    </location>
</feature>
<dbReference type="CDD" id="cd21789">
    <property type="entry name" value="Rad21_Rec8_M_SpRec8p-like"/>
    <property type="match status" value="1"/>
</dbReference>
<reference evidence="5" key="1">
    <citation type="journal article" date="2021" name="Nat. Commun.">
        <title>Genetic determinants of endophytism in the Arabidopsis root mycobiome.</title>
        <authorList>
            <person name="Mesny F."/>
            <person name="Miyauchi S."/>
            <person name="Thiergart T."/>
            <person name="Pickel B."/>
            <person name="Atanasova L."/>
            <person name="Karlsson M."/>
            <person name="Huettel B."/>
            <person name="Barry K.W."/>
            <person name="Haridas S."/>
            <person name="Chen C."/>
            <person name="Bauer D."/>
            <person name="Andreopoulos W."/>
            <person name="Pangilinan J."/>
            <person name="LaButti K."/>
            <person name="Riley R."/>
            <person name="Lipzen A."/>
            <person name="Clum A."/>
            <person name="Drula E."/>
            <person name="Henrissat B."/>
            <person name="Kohler A."/>
            <person name="Grigoriev I.V."/>
            <person name="Martin F.M."/>
            <person name="Hacquard S."/>
        </authorList>
    </citation>
    <scope>NUCLEOTIDE SEQUENCE</scope>
    <source>
        <strain evidence="5">MPI-CAGE-CH-0235</strain>
    </source>
</reference>
<protein>
    <submittedName>
        <fullName evidence="5">Rec8 like protein-domain-containing protein</fullName>
    </submittedName>
</protein>
<dbReference type="Pfam" id="PF04825">
    <property type="entry name" value="Rad21_Rec8_N"/>
    <property type="match status" value="1"/>
</dbReference>
<evidence type="ECO:0000256" key="2">
    <source>
        <dbReference type="ARBA" id="ARBA00023242"/>
    </source>
</evidence>
<proteinExistence type="predicted"/>
<dbReference type="GO" id="GO:0007064">
    <property type="term" value="P:mitotic sister chromatid cohesion"/>
    <property type="evidence" value="ECO:0007669"/>
    <property type="project" value="TreeGrafter"/>
</dbReference>
<evidence type="ECO:0000256" key="3">
    <source>
        <dbReference type="SAM" id="MobiDB-lite"/>
    </source>
</evidence>
<feature type="region of interest" description="Disordered" evidence="3">
    <location>
        <begin position="435"/>
        <end position="464"/>
    </location>
</feature>